<feature type="domain" description="BON" evidence="1">
    <location>
        <begin position="30"/>
        <end position="88"/>
    </location>
</feature>
<dbReference type="AlphaFoldDB" id="A0A317PFS4"/>
<comment type="caution">
    <text evidence="2">The sequence shown here is derived from an EMBL/GenBank/DDBJ whole genome shotgun (WGS) entry which is preliminary data.</text>
</comment>
<name>A0A317PFS4_9HYPH</name>
<dbReference type="Gene3D" id="3.40.1520.20">
    <property type="match status" value="2"/>
</dbReference>
<keyword evidence="3" id="KW-1185">Reference proteome</keyword>
<proteinExistence type="predicted"/>
<protein>
    <submittedName>
        <fullName evidence="2">BON domain-containing protein</fullName>
    </submittedName>
</protein>
<reference evidence="2 3" key="1">
    <citation type="submission" date="2018-05" db="EMBL/GenBank/DDBJ databases">
        <title>Genomic Encyclopedia of Type Strains, Phase IV (KMG-IV): sequencing the most valuable type-strain genomes for metagenomic binning, comparative biology and taxonomic classification.</title>
        <authorList>
            <person name="Goeker M."/>
        </authorList>
    </citation>
    <scope>NUCLEOTIDE SEQUENCE [LARGE SCALE GENOMIC DNA]</scope>
    <source>
        <strain evidence="2 3">DSM 16791</strain>
    </source>
</reference>
<dbReference type="SUPFAM" id="SSF103088">
    <property type="entry name" value="OmpA-like"/>
    <property type="match status" value="1"/>
</dbReference>
<gene>
    <name evidence="2" type="ORF">DFR52_10495</name>
</gene>
<dbReference type="Proteomes" id="UP000246352">
    <property type="component" value="Unassembled WGS sequence"/>
</dbReference>
<dbReference type="RefSeq" id="WP_110032983.1">
    <property type="nucleotide sequence ID" value="NZ_QGTR01000004.1"/>
</dbReference>
<dbReference type="InterPro" id="IPR007055">
    <property type="entry name" value="BON_dom"/>
</dbReference>
<dbReference type="EMBL" id="QGTR01000004">
    <property type="protein sequence ID" value="PWV98806.1"/>
    <property type="molecule type" value="Genomic_DNA"/>
</dbReference>
<evidence type="ECO:0000313" key="3">
    <source>
        <dbReference type="Proteomes" id="UP000246352"/>
    </source>
</evidence>
<accession>A0A317PFS4</accession>
<evidence type="ECO:0000259" key="1">
    <source>
        <dbReference type="Pfam" id="PF04972"/>
    </source>
</evidence>
<sequence length="455" mass="46653">MKVWTRWFWPGLVATSLCAALALWFRADAIESDLKSRVLAALTADHPWALITLDGRDLTLSGVAPDAQAQAEAIAIAASTAGLRRLSNGSVLIGVAAPYLLSGEKTETGIHLTGFVPNDALRGVIGGEVSGILPGIPVRDDTKLARGAPPSLAALAGFGTRMLSYFTVGRFDISDDGISVRGMALSPDDHLAAMEAAASALPAGSRLTSLEITPATLAGDYRWSASADGGRVSLSGFSPDADGAAVARMVRAKFGAVTLDDALKPAVGAIRGFESVTSMLLQVLSRLDHGTVTVNGGAVRVEGEALTEAARIEIIRKLAEDLPAGYAGTATVSLRPVGDGDMTAAWCAGEIARLTDGNPIAFEPGEAGVSPDSFGQLDLISYSLRRCGNTLLEITAHPDAGSTDPGQAGRRAQALVAYLMESGIDPARLRVSDAAHAAGGGDAGAGGVGFAVIED</sequence>
<dbReference type="Pfam" id="PF04972">
    <property type="entry name" value="BON"/>
    <property type="match status" value="1"/>
</dbReference>
<dbReference type="InterPro" id="IPR036737">
    <property type="entry name" value="OmpA-like_sf"/>
</dbReference>
<dbReference type="OrthoDB" id="5525824at2"/>
<evidence type="ECO:0000313" key="2">
    <source>
        <dbReference type="EMBL" id="PWV98806.1"/>
    </source>
</evidence>
<organism evidence="2 3">
    <name type="scientific">Hoeflea marina</name>
    <dbReference type="NCBI Taxonomy" id="274592"/>
    <lineage>
        <taxon>Bacteria</taxon>
        <taxon>Pseudomonadati</taxon>
        <taxon>Pseudomonadota</taxon>
        <taxon>Alphaproteobacteria</taxon>
        <taxon>Hyphomicrobiales</taxon>
        <taxon>Rhizobiaceae</taxon>
        <taxon>Hoeflea</taxon>
    </lineage>
</organism>
<dbReference type="Gene3D" id="3.30.1330.60">
    <property type="entry name" value="OmpA-like domain"/>
    <property type="match status" value="1"/>
</dbReference>